<gene>
    <name evidence="1" type="ORF">V5799_002661</name>
</gene>
<organism evidence="1 2">
    <name type="scientific">Amblyomma americanum</name>
    <name type="common">Lone star tick</name>
    <dbReference type="NCBI Taxonomy" id="6943"/>
    <lineage>
        <taxon>Eukaryota</taxon>
        <taxon>Metazoa</taxon>
        <taxon>Ecdysozoa</taxon>
        <taxon>Arthropoda</taxon>
        <taxon>Chelicerata</taxon>
        <taxon>Arachnida</taxon>
        <taxon>Acari</taxon>
        <taxon>Parasitiformes</taxon>
        <taxon>Ixodida</taxon>
        <taxon>Ixodoidea</taxon>
        <taxon>Ixodidae</taxon>
        <taxon>Amblyomminae</taxon>
        <taxon>Amblyomma</taxon>
    </lineage>
</organism>
<evidence type="ECO:0000313" key="2">
    <source>
        <dbReference type="Proteomes" id="UP001321473"/>
    </source>
</evidence>
<accession>A0AAQ4DB67</accession>
<proteinExistence type="predicted"/>
<protein>
    <submittedName>
        <fullName evidence="1">Uncharacterized protein</fullName>
    </submittedName>
</protein>
<name>A0AAQ4DB67_AMBAM</name>
<sequence>MFLTTTNSKLRNWSRLPYTSGTMPLLSAPGEFWFPYHTDPTVISVHVTTSCSRYFFALSLLHIAMSLVLEAHRAFTTNGFVIIEDTKEVDVLLEDLQDINEVFSLTTNLGVGRSFALISTALKVAERADLMKAVRQLFHGAVGVYRRAIDPTDDAPKDENDLHLLLTKAAARRFLTGDPADGAPAVLLPPAGLHGAIGGEEDFVHRLQKQRTTVAGRL</sequence>
<dbReference type="EMBL" id="JARKHS020032700">
    <property type="protein sequence ID" value="KAK8759707.1"/>
    <property type="molecule type" value="Genomic_DNA"/>
</dbReference>
<dbReference type="Proteomes" id="UP001321473">
    <property type="component" value="Unassembled WGS sequence"/>
</dbReference>
<dbReference type="AlphaFoldDB" id="A0AAQ4DB67"/>
<evidence type="ECO:0000313" key="1">
    <source>
        <dbReference type="EMBL" id="KAK8759707.1"/>
    </source>
</evidence>
<keyword evidence="2" id="KW-1185">Reference proteome</keyword>
<reference evidence="1 2" key="1">
    <citation type="journal article" date="2023" name="Arcadia Sci">
        <title>De novo assembly of a long-read Amblyomma americanum tick genome.</title>
        <authorList>
            <person name="Chou S."/>
            <person name="Poskanzer K.E."/>
            <person name="Rollins M."/>
            <person name="Thuy-Boun P.S."/>
        </authorList>
    </citation>
    <scope>NUCLEOTIDE SEQUENCE [LARGE SCALE GENOMIC DNA]</scope>
    <source>
        <strain evidence="1">F_SG_1</strain>
        <tissue evidence="1">Salivary glands</tissue>
    </source>
</reference>
<comment type="caution">
    <text evidence="1">The sequence shown here is derived from an EMBL/GenBank/DDBJ whole genome shotgun (WGS) entry which is preliminary data.</text>
</comment>